<feature type="coiled-coil region" evidence="1">
    <location>
        <begin position="200"/>
        <end position="227"/>
    </location>
</feature>
<dbReference type="AlphaFoldDB" id="A0A9Q1C3Q3"/>
<dbReference type="Proteomes" id="UP001152320">
    <property type="component" value="Chromosome 8"/>
</dbReference>
<sequence>MGPWQSQLNTKDVSPLLTAIKPSSFCKSWVKESPSQKGVSFLSPALLFCYPGSNPHVKTMYVTDGEKTNWRCRDRTQLFKEEIIIGGSVTAQQFKLFLGDVVRVSAEITADVNYSAYNLFQEIMSKPETNKFEFHNKMKKKGFVLQRIVKESDMTYLLFDVNEESLVKLEAAIKDGSLGHLLLSSMTGEEDGNKIDDLELKLDQDDVKTARNNLKKIEKQSKKLHDVYRRRTKLKRTRSVDVEVEDDNPTFSSKKQKTPRGKENARGVKMMGENSLGNRPPSRPVLENLANKE</sequence>
<dbReference type="EMBL" id="JAIZAY010000008">
    <property type="protein sequence ID" value="KAJ8037534.1"/>
    <property type="molecule type" value="Genomic_DNA"/>
</dbReference>
<keyword evidence="1" id="KW-0175">Coiled coil</keyword>
<protein>
    <submittedName>
        <fullName evidence="3">Uncharacterized protein</fullName>
    </submittedName>
</protein>
<keyword evidence="4" id="KW-1185">Reference proteome</keyword>
<comment type="caution">
    <text evidence="3">The sequence shown here is derived from an EMBL/GenBank/DDBJ whole genome shotgun (WGS) entry which is preliminary data.</text>
</comment>
<organism evidence="3 4">
    <name type="scientific">Holothuria leucospilota</name>
    <name type="common">Black long sea cucumber</name>
    <name type="synonym">Mertensiothuria leucospilota</name>
    <dbReference type="NCBI Taxonomy" id="206669"/>
    <lineage>
        <taxon>Eukaryota</taxon>
        <taxon>Metazoa</taxon>
        <taxon>Echinodermata</taxon>
        <taxon>Eleutherozoa</taxon>
        <taxon>Echinozoa</taxon>
        <taxon>Holothuroidea</taxon>
        <taxon>Aspidochirotacea</taxon>
        <taxon>Aspidochirotida</taxon>
        <taxon>Holothuriidae</taxon>
        <taxon>Holothuria</taxon>
    </lineage>
</organism>
<proteinExistence type="predicted"/>
<evidence type="ECO:0000256" key="1">
    <source>
        <dbReference type="SAM" id="Coils"/>
    </source>
</evidence>
<gene>
    <name evidence="3" type="ORF">HOLleu_18370</name>
</gene>
<name>A0A9Q1C3Q3_HOLLE</name>
<accession>A0A9Q1C3Q3</accession>
<evidence type="ECO:0000256" key="2">
    <source>
        <dbReference type="SAM" id="MobiDB-lite"/>
    </source>
</evidence>
<feature type="region of interest" description="Disordered" evidence="2">
    <location>
        <begin position="235"/>
        <end position="293"/>
    </location>
</feature>
<evidence type="ECO:0000313" key="4">
    <source>
        <dbReference type="Proteomes" id="UP001152320"/>
    </source>
</evidence>
<evidence type="ECO:0000313" key="3">
    <source>
        <dbReference type="EMBL" id="KAJ8037534.1"/>
    </source>
</evidence>
<reference evidence="3" key="1">
    <citation type="submission" date="2021-10" db="EMBL/GenBank/DDBJ databases">
        <title>Tropical sea cucumber genome reveals ecological adaptation and Cuvierian tubules defense mechanism.</title>
        <authorList>
            <person name="Chen T."/>
        </authorList>
    </citation>
    <scope>NUCLEOTIDE SEQUENCE</scope>
    <source>
        <strain evidence="3">Nanhai2018</strain>
        <tissue evidence="3">Muscle</tissue>
    </source>
</reference>